<dbReference type="KEGG" id="aor:AO090003001468"/>
<evidence type="ECO:0000256" key="2">
    <source>
        <dbReference type="SAM" id="Phobius"/>
    </source>
</evidence>
<keyword evidence="5" id="KW-1185">Reference proteome</keyword>
<dbReference type="AlphaFoldDB" id="Q2UIU9"/>
<feature type="domain" description="Rhodopsin" evidence="3">
    <location>
        <begin position="16"/>
        <end position="86"/>
    </location>
</feature>
<feature type="region of interest" description="Disordered" evidence="1">
    <location>
        <begin position="135"/>
        <end position="163"/>
    </location>
</feature>
<evidence type="ECO:0000313" key="4">
    <source>
        <dbReference type="EMBL" id="BAE58516.1"/>
    </source>
</evidence>
<dbReference type="EMBL" id="BA000050">
    <property type="protein sequence ID" value="BAE58516.1"/>
    <property type="molecule type" value="Genomic_DNA"/>
</dbReference>
<accession>Q2UIU9</accession>
<keyword evidence="2" id="KW-0472">Membrane</keyword>
<feature type="compositionally biased region" description="Polar residues" evidence="1">
    <location>
        <begin position="149"/>
        <end position="163"/>
    </location>
</feature>
<name>Q2UIU9_ASPOR</name>
<dbReference type="OMA" id="SPSEWLI"/>
<dbReference type="InterPro" id="IPR049326">
    <property type="entry name" value="Rhodopsin_dom_fungi"/>
</dbReference>
<sequence>MESFHRPSHPSACRSKWYSSFHCNSSLELHYYAGILNAIHDVLIPCLPQRIIWNLHLVARKRLAVGISFIGFVASLMGISKIAYIQGDKPDSCRLINPKPPLKCFLTLHLLLSPRHPIFISPCPTGQFPSALNLGPESQQLKGHRDQQQQEQLAVSPSEGTSTDAITELAKPSAEVAYLPRTDVLLTLLSLLVFICGQGEGDTPRAERRKKRRQNKTVGISGRKGYPVNNVESEFQCYRGWPTVTATPMDWIRFHAAYDTAWVAMMRKVADGSPSEWLIPSSLNHLPTTQSSDGG</sequence>
<dbReference type="GeneID" id="5992501"/>
<keyword evidence="2" id="KW-1133">Transmembrane helix</keyword>
<dbReference type="RefSeq" id="XP_023090361.1">
    <property type="nucleotide sequence ID" value="XM_023235333.1"/>
</dbReference>
<keyword evidence="2" id="KW-0812">Transmembrane</keyword>
<dbReference type="VEuPathDB" id="FungiDB:AO090003001468"/>
<proteinExistence type="predicted"/>
<dbReference type="HOGENOM" id="CLU_083922_0_0_1"/>
<feature type="transmembrane region" description="Helical" evidence="2">
    <location>
        <begin position="63"/>
        <end position="84"/>
    </location>
</feature>
<evidence type="ECO:0000259" key="3">
    <source>
        <dbReference type="Pfam" id="PF20684"/>
    </source>
</evidence>
<dbReference type="EMBL" id="AP007155">
    <property type="protein sequence ID" value="BAE58516.1"/>
    <property type="molecule type" value="Genomic_DNA"/>
</dbReference>
<dbReference type="Pfam" id="PF20684">
    <property type="entry name" value="Fung_rhodopsin"/>
    <property type="match status" value="1"/>
</dbReference>
<protein>
    <submittedName>
        <fullName evidence="4">DNA, SC003</fullName>
    </submittedName>
</protein>
<gene>
    <name evidence="4" type="ORF">AO090003001468</name>
</gene>
<organism evidence="4 5">
    <name type="scientific">Aspergillus oryzae (strain ATCC 42149 / RIB 40)</name>
    <name type="common">Yellow koji mold</name>
    <dbReference type="NCBI Taxonomy" id="510516"/>
    <lineage>
        <taxon>Eukaryota</taxon>
        <taxon>Fungi</taxon>
        <taxon>Dikarya</taxon>
        <taxon>Ascomycota</taxon>
        <taxon>Pezizomycotina</taxon>
        <taxon>Eurotiomycetes</taxon>
        <taxon>Eurotiomycetidae</taxon>
        <taxon>Eurotiales</taxon>
        <taxon>Aspergillaceae</taxon>
        <taxon>Aspergillus</taxon>
        <taxon>Aspergillus subgen. Circumdati</taxon>
    </lineage>
</organism>
<reference evidence="4 5" key="1">
    <citation type="journal article" date="2005" name="Nature">
        <title>Genome sequencing and analysis of Aspergillus oryzae.</title>
        <authorList>
            <person name="Machida M."/>
            <person name="Asai K."/>
            <person name="Sano M."/>
            <person name="Tanaka T."/>
            <person name="Kumagai T."/>
            <person name="Terai G."/>
            <person name="Kusumoto K."/>
            <person name="Arima T."/>
            <person name="Akita O."/>
            <person name="Kashiwagi Y."/>
            <person name="Abe K."/>
            <person name="Gomi K."/>
            <person name="Horiuchi H."/>
            <person name="Kitamoto K."/>
            <person name="Kobayashi T."/>
            <person name="Takeuchi M."/>
            <person name="Denning D.W."/>
            <person name="Galagan J.E."/>
            <person name="Nierman W.C."/>
            <person name="Yu J."/>
            <person name="Archer D.B."/>
            <person name="Bennett J.W."/>
            <person name="Bhatnagar D."/>
            <person name="Cleveland T.E."/>
            <person name="Fedorova N.D."/>
            <person name="Gotoh O."/>
            <person name="Horikawa H."/>
            <person name="Hosoyama A."/>
            <person name="Ichinomiya M."/>
            <person name="Igarashi R."/>
            <person name="Iwashita K."/>
            <person name="Juvvadi P.R."/>
            <person name="Kato M."/>
            <person name="Kato Y."/>
            <person name="Kin T."/>
            <person name="Kokubun A."/>
            <person name="Maeda H."/>
            <person name="Maeyama N."/>
            <person name="Maruyama J."/>
            <person name="Nagasaki H."/>
            <person name="Nakajima T."/>
            <person name="Oda K."/>
            <person name="Okada K."/>
            <person name="Paulsen I."/>
            <person name="Sakamoto K."/>
            <person name="Sawano T."/>
            <person name="Takahashi M."/>
            <person name="Takase K."/>
            <person name="Terabayashi Y."/>
            <person name="Wortman J."/>
            <person name="Yamada O."/>
            <person name="Yamagata Y."/>
            <person name="Anazawa H."/>
            <person name="Hata Y."/>
            <person name="Koide Y."/>
            <person name="Komori T."/>
            <person name="Koyama Y."/>
            <person name="Minetoki T."/>
            <person name="Suharnan S."/>
            <person name="Tanaka A."/>
            <person name="Isono K."/>
            <person name="Kuhara S."/>
            <person name="Ogasawara N."/>
            <person name="Kikuchi H."/>
        </authorList>
    </citation>
    <scope>NUCLEOTIDE SEQUENCE [LARGE SCALE GENOMIC DNA]</scope>
    <source>
        <strain evidence="5">ATCC 42149 / RIB 40</strain>
    </source>
</reference>
<dbReference type="Gene3D" id="1.50.10.160">
    <property type="match status" value="1"/>
</dbReference>
<evidence type="ECO:0000313" key="5">
    <source>
        <dbReference type="Proteomes" id="UP000006564"/>
    </source>
</evidence>
<dbReference type="Proteomes" id="UP000006564">
    <property type="component" value="Chromosome 2"/>
</dbReference>
<evidence type="ECO:0000256" key="1">
    <source>
        <dbReference type="SAM" id="MobiDB-lite"/>
    </source>
</evidence>
<feature type="region of interest" description="Disordered" evidence="1">
    <location>
        <begin position="200"/>
        <end position="223"/>
    </location>
</feature>